<accession>A0A2W0HIX3</accession>
<reference evidence="2 3" key="1">
    <citation type="submission" date="2017-10" db="EMBL/GenBank/DDBJ databases">
        <title>Bacillus sp. nov., a halophilic bacterium isolated from a Yangshapao Lake.</title>
        <authorList>
            <person name="Wang H."/>
        </authorList>
    </citation>
    <scope>NUCLEOTIDE SEQUENCE [LARGE SCALE GENOMIC DNA]</scope>
    <source>
        <strain evidence="2 3">YSP-3</strain>
    </source>
</reference>
<evidence type="ECO:0000313" key="3">
    <source>
        <dbReference type="Proteomes" id="UP000248066"/>
    </source>
</evidence>
<proteinExistence type="predicted"/>
<gene>
    <name evidence="2" type="primary">mobB</name>
    <name evidence="2" type="ORF">CR205_02220</name>
</gene>
<dbReference type="InterPro" id="IPR052539">
    <property type="entry name" value="MGD_biosynthesis_adapter"/>
</dbReference>
<dbReference type="Proteomes" id="UP000248066">
    <property type="component" value="Unassembled WGS sequence"/>
</dbReference>
<dbReference type="AlphaFoldDB" id="A0A2W0HIX3"/>
<organism evidence="2 3">
    <name type="scientific">Alteribacter lacisalsi</name>
    <dbReference type="NCBI Taxonomy" id="2045244"/>
    <lineage>
        <taxon>Bacteria</taxon>
        <taxon>Bacillati</taxon>
        <taxon>Bacillota</taxon>
        <taxon>Bacilli</taxon>
        <taxon>Bacillales</taxon>
        <taxon>Bacillaceae</taxon>
        <taxon>Alteribacter</taxon>
    </lineage>
</organism>
<sequence>MIFQLTGYSDTGKTTLAAAWTSHLTDRGYVVCVIKHHGHKGVPLTTGDDGKDTARYRKAGAESSLVVSDSEFQWTGANPPPLKTLIHLVETTEPDVILIEGFKESDYPKAVLVRGTEDADLVRKSTNVKAVICPGKKEMDGLAKAGIEALPLEEKQQVIHSLTTLLIGDDTP</sequence>
<protein>
    <submittedName>
        <fullName evidence="2">Molybdopterin-guanine dinucleotide biosynthesis protein B</fullName>
    </submittedName>
</protein>
<evidence type="ECO:0000313" key="2">
    <source>
        <dbReference type="EMBL" id="PYZ97435.1"/>
    </source>
</evidence>
<feature type="domain" description="Molybdopterin-guanine dinucleotide biosynthesis protein B (MobB)" evidence="1">
    <location>
        <begin position="2"/>
        <end position="133"/>
    </location>
</feature>
<dbReference type="EMBL" id="PDOF01000001">
    <property type="protein sequence ID" value="PYZ97435.1"/>
    <property type="molecule type" value="Genomic_DNA"/>
</dbReference>
<dbReference type="RefSeq" id="WP_110516514.1">
    <property type="nucleotide sequence ID" value="NZ_PDOF01000001.1"/>
</dbReference>
<evidence type="ECO:0000259" key="1">
    <source>
        <dbReference type="Pfam" id="PF03205"/>
    </source>
</evidence>
<name>A0A2W0HIX3_9BACI</name>
<dbReference type="GO" id="GO:0006777">
    <property type="term" value="P:Mo-molybdopterin cofactor biosynthetic process"/>
    <property type="evidence" value="ECO:0007669"/>
    <property type="project" value="InterPro"/>
</dbReference>
<keyword evidence="3" id="KW-1185">Reference proteome</keyword>
<dbReference type="NCBIfam" id="TIGR00176">
    <property type="entry name" value="mobB"/>
    <property type="match status" value="1"/>
</dbReference>
<comment type="caution">
    <text evidence="2">The sequence shown here is derived from an EMBL/GenBank/DDBJ whole genome shotgun (WGS) entry which is preliminary data.</text>
</comment>
<dbReference type="GO" id="GO:0005525">
    <property type="term" value="F:GTP binding"/>
    <property type="evidence" value="ECO:0007669"/>
    <property type="project" value="InterPro"/>
</dbReference>
<dbReference type="Gene3D" id="3.40.50.300">
    <property type="entry name" value="P-loop containing nucleotide triphosphate hydrolases"/>
    <property type="match status" value="1"/>
</dbReference>
<dbReference type="PANTHER" id="PTHR40072">
    <property type="entry name" value="MOLYBDOPTERIN-GUANINE DINUCLEOTIDE BIOSYNTHESIS ADAPTER PROTEIN-RELATED"/>
    <property type="match status" value="1"/>
</dbReference>
<dbReference type="InterPro" id="IPR027417">
    <property type="entry name" value="P-loop_NTPase"/>
</dbReference>
<dbReference type="PANTHER" id="PTHR40072:SF1">
    <property type="entry name" value="MOLYBDOPTERIN-GUANINE DINUCLEOTIDE BIOSYNTHESIS ADAPTER PROTEIN"/>
    <property type="match status" value="1"/>
</dbReference>
<dbReference type="InterPro" id="IPR004435">
    <property type="entry name" value="MobB_dom"/>
</dbReference>
<dbReference type="OrthoDB" id="9786803at2"/>
<dbReference type="SUPFAM" id="SSF52540">
    <property type="entry name" value="P-loop containing nucleoside triphosphate hydrolases"/>
    <property type="match status" value="1"/>
</dbReference>
<dbReference type="Pfam" id="PF03205">
    <property type="entry name" value="MobB"/>
    <property type="match status" value="1"/>
</dbReference>